<dbReference type="Pfam" id="PF03243">
    <property type="entry name" value="MerB"/>
    <property type="match status" value="1"/>
</dbReference>
<dbReference type="EMBL" id="JBHSXL010000002">
    <property type="protein sequence ID" value="MFC6891474.1"/>
    <property type="molecule type" value="Genomic_DNA"/>
</dbReference>
<evidence type="ECO:0000313" key="2">
    <source>
        <dbReference type="Proteomes" id="UP001596296"/>
    </source>
</evidence>
<dbReference type="EC" id="4.99.1.2" evidence="1"/>
<gene>
    <name evidence="1" type="primary">merB</name>
    <name evidence="1" type="ORF">ACFQE9_02400</name>
</gene>
<comment type="caution">
    <text evidence="1">The sequence shown here is derived from an EMBL/GenBank/DDBJ whole genome shotgun (WGS) entry which is preliminary data.</text>
</comment>
<keyword evidence="2" id="KW-1185">Reference proteome</keyword>
<protein>
    <submittedName>
        <fullName evidence="1">Organomercurial lyase</fullName>
        <ecNumber evidence="1">4.99.1.2</ecNumber>
    </submittedName>
</protein>
<dbReference type="AlphaFoldDB" id="A0ABD5UPV7"/>
<dbReference type="Proteomes" id="UP001596296">
    <property type="component" value="Unassembled WGS sequence"/>
</dbReference>
<proteinExistence type="predicted"/>
<dbReference type="SUPFAM" id="SSF160387">
    <property type="entry name" value="NosL/MerB-like"/>
    <property type="match status" value="1"/>
</dbReference>
<dbReference type="InterPro" id="IPR004927">
    <property type="entry name" value="MerB"/>
</dbReference>
<name>A0ABD5UPV7_9EURY</name>
<organism evidence="1 2">
    <name type="scientific">Halopenitus salinus</name>
    <dbReference type="NCBI Taxonomy" id="1198295"/>
    <lineage>
        <taxon>Archaea</taxon>
        <taxon>Methanobacteriati</taxon>
        <taxon>Methanobacteriota</taxon>
        <taxon>Stenosarchaea group</taxon>
        <taxon>Halobacteria</taxon>
        <taxon>Halobacteriales</taxon>
        <taxon>Haloferacaceae</taxon>
        <taxon>Halopenitus</taxon>
    </lineage>
</organism>
<reference evidence="1 2" key="1">
    <citation type="journal article" date="2019" name="Int. J. Syst. Evol. Microbiol.">
        <title>The Global Catalogue of Microorganisms (GCM) 10K type strain sequencing project: providing services to taxonomists for standard genome sequencing and annotation.</title>
        <authorList>
            <consortium name="The Broad Institute Genomics Platform"/>
            <consortium name="The Broad Institute Genome Sequencing Center for Infectious Disease"/>
            <person name="Wu L."/>
            <person name="Ma J."/>
        </authorList>
    </citation>
    <scope>NUCLEOTIDE SEQUENCE [LARGE SCALE GENOMIC DNA]</scope>
    <source>
        <strain evidence="1 2">SKJ47</strain>
    </source>
</reference>
<sequence>MGTESQPDDRIDLPPDFANHLAAVSNLETPPETMGDYWATFAEQLAASDRTIEPEDLYTDDPTRHEVRVNGQIQYSPCILDALGAAVMETQDPVTVRSVDPVTRTPITFTVQNGGVDVTPEDTVITFGIAVSIPELEDSDETIFSWMLQTETPTLTNTFCQYINAFESADTYEQWAAETDGKTMPFQPAAVRSLIRKYVDLD</sequence>
<keyword evidence="1" id="KW-0456">Lyase</keyword>
<dbReference type="GO" id="GO:0018836">
    <property type="term" value="F:alkylmercury lyase activity"/>
    <property type="evidence" value="ECO:0007669"/>
    <property type="project" value="UniProtKB-EC"/>
</dbReference>
<accession>A0ABD5UPV7</accession>
<dbReference type="RefSeq" id="WP_379739744.1">
    <property type="nucleotide sequence ID" value="NZ_JBHSVN010000002.1"/>
</dbReference>
<evidence type="ECO:0000313" key="1">
    <source>
        <dbReference type="EMBL" id="MFC6891474.1"/>
    </source>
</evidence>
<dbReference type="Gene3D" id="3.30.450.410">
    <property type="match status" value="1"/>
</dbReference>
<dbReference type="InterPro" id="IPR053717">
    <property type="entry name" value="MerB_lyase_sf"/>
</dbReference>